<dbReference type="EMBL" id="JBEAFC010000008">
    <property type="protein sequence ID" value="KAL1543909.1"/>
    <property type="molecule type" value="Genomic_DNA"/>
</dbReference>
<protein>
    <submittedName>
        <fullName evidence="2">Uncharacterized protein</fullName>
    </submittedName>
</protein>
<keyword evidence="3" id="KW-1185">Reference proteome</keyword>
<accession>A0ABD1GL70</accession>
<gene>
    <name evidence="2" type="ORF">AAHA92_20824</name>
</gene>
<reference evidence="2 3" key="1">
    <citation type="submission" date="2024-06" db="EMBL/GenBank/DDBJ databases">
        <title>A chromosome level genome sequence of Diviner's sage (Salvia divinorum).</title>
        <authorList>
            <person name="Ford S.A."/>
            <person name="Ro D.-K."/>
            <person name="Ness R.W."/>
            <person name="Phillips M.A."/>
        </authorList>
    </citation>
    <scope>NUCLEOTIDE SEQUENCE [LARGE SCALE GENOMIC DNA]</scope>
    <source>
        <strain evidence="2">SAF-2024a</strain>
        <tissue evidence="2">Leaf</tissue>
    </source>
</reference>
<evidence type="ECO:0000313" key="3">
    <source>
        <dbReference type="Proteomes" id="UP001567538"/>
    </source>
</evidence>
<organism evidence="2 3">
    <name type="scientific">Salvia divinorum</name>
    <name type="common">Maria pastora</name>
    <name type="synonym">Diviner's sage</name>
    <dbReference type="NCBI Taxonomy" id="28513"/>
    <lineage>
        <taxon>Eukaryota</taxon>
        <taxon>Viridiplantae</taxon>
        <taxon>Streptophyta</taxon>
        <taxon>Embryophyta</taxon>
        <taxon>Tracheophyta</taxon>
        <taxon>Spermatophyta</taxon>
        <taxon>Magnoliopsida</taxon>
        <taxon>eudicotyledons</taxon>
        <taxon>Gunneridae</taxon>
        <taxon>Pentapetalae</taxon>
        <taxon>asterids</taxon>
        <taxon>lamiids</taxon>
        <taxon>Lamiales</taxon>
        <taxon>Lamiaceae</taxon>
        <taxon>Nepetoideae</taxon>
        <taxon>Mentheae</taxon>
        <taxon>Salviinae</taxon>
        <taxon>Salvia</taxon>
        <taxon>Salvia subgen. Calosphace</taxon>
    </lineage>
</organism>
<feature type="region of interest" description="Disordered" evidence="1">
    <location>
        <begin position="24"/>
        <end position="45"/>
    </location>
</feature>
<evidence type="ECO:0000313" key="2">
    <source>
        <dbReference type="EMBL" id="KAL1543909.1"/>
    </source>
</evidence>
<dbReference type="AlphaFoldDB" id="A0ABD1GL70"/>
<evidence type="ECO:0000256" key="1">
    <source>
        <dbReference type="SAM" id="MobiDB-lite"/>
    </source>
</evidence>
<comment type="caution">
    <text evidence="2">The sequence shown here is derived from an EMBL/GenBank/DDBJ whole genome shotgun (WGS) entry which is preliminary data.</text>
</comment>
<proteinExistence type="predicted"/>
<name>A0ABD1GL70_SALDI</name>
<sequence>MELWYMNLEFRSDERATLLAKANEARGGRTSIEQNREKRRQNRETSYVTFQMGRKESYLSGVEIGLVRLGFIKLNQQNFVIGPQKVSFSGRKQTQGAFTIQD</sequence>
<dbReference type="Proteomes" id="UP001567538">
    <property type="component" value="Unassembled WGS sequence"/>
</dbReference>